<feature type="compositionally biased region" description="Low complexity" evidence="1">
    <location>
        <begin position="481"/>
        <end position="493"/>
    </location>
</feature>
<dbReference type="Proteomes" id="UP001595791">
    <property type="component" value="Unassembled WGS sequence"/>
</dbReference>
<feature type="compositionally biased region" description="Low complexity" evidence="1">
    <location>
        <begin position="450"/>
        <end position="472"/>
    </location>
</feature>
<organism evidence="2 3">
    <name type="scientific">Chitinimonas lacunae</name>
    <dbReference type="NCBI Taxonomy" id="1963018"/>
    <lineage>
        <taxon>Bacteria</taxon>
        <taxon>Pseudomonadati</taxon>
        <taxon>Pseudomonadota</taxon>
        <taxon>Betaproteobacteria</taxon>
        <taxon>Neisseriales</taxon>
        <taxon>Chitinibacteraceae</taxon>
        <taxon>Chitinimonas</taxon>
    </lineage>
</organism>
<sequence length="501" mass="55990">MTNPLQNHVQSQNISLPNQSSVNLDNNNNNNEKGIPNANQITQNNANNDASPNNVLVKSQQEQPSLEQPQEQVIVPNPKSINPANQEPLLQSNIGLKDQPNIQSNNNIQSNIPSQNQSIKNQDIQKAIPKEEMKRCSDIYQNAMIDNNLSKGIRDVFSTLDNAYDDFNFSRKGEEINKQEFSQGMYRTMLLKGAHIVFEDGGELFNSLQEKGGMCKDKPQADGKFFDRGGASSHYWEYTKDATDEQKNCAHASTYKCKAELEMNGLYPQRKEYIQTKQMGADIGLAAKASGFKHDLGHLLIGLDWEGNTFVQFEKHGYSGLTEKALHGVDYFDHSYSEDQIGPQGDFDATEKQGNKSLLTKSAVVVKNINSYGIPYLNKGLDQLGRQQIENYSHEKLSFAREASHFIATPQEIEDVSNHNNNNSNNNNLNNGLMISSSSSAYSKEIVDNHNNSLLNNNNNIPSNHSNSANNNNDDKKEVKLNVNPVNNNNNNDPLDDLELD</sequence>
<name>A0ABV8MK64_9NEIS</name>
<feature type="compositionally biased region" description="Polar residues" evidence="1">
    <location>
        <begin position="79"/>
        <end position="94"/>
    </location>
</feature>
<feature type="compositionally biased region" description="Polar residues" evidence="1">
    <location>
        <begin position="1"/>
        <end position="17"/>
    </location>
</feature>
<evidence type="ECO:0000313" key="2">
    <source>
        <dbReference type="EMBL" id="MFC4158529.1"/>
    </source>
</evidence>
<gene>
    <name evidence="2" type="ORF">ACFOW7_04045</name>
</gene>
<proteinExistence type="predicted"/>
<comment type="caution">
    <text evidence="2">The sequence shown here is derived from an EMBL/GenBank/DDBJ whole genome shotgun (WGS) entry which is preliminary data.</text>
</comment>
<keyword evidence="3" id="KW-1185">Reference proteome</keyword>
<evidence type="ECO:0000256" key="1">
    <source>
        <dbReference type="SAM" id="MobiDB-lite"/>
    </source>
</evidence>
<accession>A0ABV8MK64</accession>
<dbReference type="RefSeq" id="WP_378161300.1">
    <property type="nucleotide sequence ID" value="NZ_JBHSBU010000001.1"/>
</dbReference>
<feature type="region of interest" description="Disordered" evidence="1">
    <location>
        <begin position="450"/>
        <end position="501"/>
    </location>
</feature>
<protein>
    <submittedName>
        <fullName evidence="2">Uncharacterized protein</fullName>
    </submittedName>
</protein>
<feature type="compositionally biased region" description="Low complexity" evidence="1">
    <location>
        <begin position="18"/>
        <end position="72"/>
    </location>
</feature>
<evidence type="ECO:0000313" key="3">
    <source>
        <dbReference type="Proteomes" id="UP001595791"/>
    </source>
</evidence>
<feature type="compositionally biased region" description="Low complexity" evidence="1">
    <location>
        <begin position="99"/>
        <end position="120"/>
    </location>
</feature>
<dbReference type="PANTHER" id="PTHR16148:SF14">
    <property type="entry name" value="MYND-TYPE DOMAIN-CONTAINING PROTEIN"/>
    <property type="match status" value="1"/>
</dbReference>
<reference evidence="3" key="1">
    <citation type="journal article" date="2019" name="Int. J. Syst. Evol. Microbiol.">
        <title>The Global Catalogue of Microorganisms (GCM) 10K type strain sequencing project: providing services to taxonomists for standard genome sequencing and annotation.</title>
        <authorList>
            <consortium name="The Broad Institute Genomics Platform"/>
            <consortium name="The Broad Institute Genome Sequencing Center for Infectious Disease"/>
            <person name="Wu L."/>
            <person name="Ma J."/>
        </authorList>
    </citation>
    <scope>NUCLEOTIDE SEQUENCE [LARGE SCALE GENOMIC DNA]</scope>
    <source>
        <strain evidence="3">LMG 29894</strain>
    </source>
</reference>
<dbReference type="PANTHER" id="PTHR16148">
    <property type="entry name" value="NF-KAPPA-B-REPRESSING FACTOR-RELATED"/>
    <property type="match status" value="1"/>
</dbReference>
<feature type="region of interest" description="Disordered" evidence="1">
    <location>
        <begin position="1"/>
        <end position="120"/>
    </location>
</feature>
<dbReference type="EMBL" id="JBHSBU010000001">
    <property type="protein sequence ID" value="MFC4158529.1"/>
    <property type="molecule type" value="Genomic_DNA"/>
</dbReference>